<feature type="domain" description="Glycosyltransferase 2-like" evidence="1">
    <location>
        <begin position="3"/>
        <end position="169"/>
    </location>
</feature>
<dbReference type="InterPro" id="IPR001173">
    <property type="entry name" value="Glyco_trans_2-like"/>
</dbReference>
<accession>A0A840EPH2</accession>
<dbReference type="Gene3D" id="3.90.550.10">
    <property type="entry name" value="Spore Coat Polysaccharide Biosynthesis Protein SpsA, Chain A"/>
    <property type="match status" value="1"/>
</dbReference>
<dbReference type="RefSeq" id="WP_183477317.1">
    <property type="nucleotide sequence ID" value="NZ_JACIFO010000004.1"/>
</dbReference>
<dbReference type="InterPro" id="IPR050834">
    <property type="entry name" value="Glycosyltransf_2"/>
</dbReference>
<gene>
    <name evidence="2" type="ORF">GGR32_001252</name>
</gene>
<name>A0A840EPH2_9FLAO</name>
<evidence type="ECO:0000313" key="3">
    <source>
        <dbReference type="Proteomes" id="UP000553034"/>
    </source>
</evidence>
<dbReference type="SUPFAM" id="SSF53448">
    <property type="entry name" value="Nucleotide-diphospho-sugar transferases"/>
    <property type="match status" value="1"/>
</dbReference>
<evidence type="ECO:0000259" key="1">
    <source>
        <dbReference type="Pfam" id="PF00535"/>
    </source>
</evidence>
<dbReference type="PANTHER" id="PTHR43685:SF2">
    <property type="entry name" value="GLYCOSYLTRANSFERASE 2-LIKE DOMAIN-CONTAINING PROTEIN"/>
    <property type="match status" value="1"/>
</dbReference>
<sequence>MLSILVPIYNYDVIKLIHNLHQQALNLGITFEILAYEDASDKFLAKNKKIQNLSFTNYQILTQNIGRSKIRNLLAKKAKYNWLLFLDADVLPASSTFLQKYITAINPKTDLIAGGINYSTKKPTDSAQYLRWIYGHKRETKTASLRNQNPYNNFSSANFLIKKSIFSKIYFNETIEQYGHEDTLFAYNFKTQKGRILHINNPIFHLGLENNTIFLNKSLLSVKSALFLKNQKLIPSSYIKLLTYYEKLENLSLALYLIYLLGNVSEPLIKKNLLGKKPVLKTLDFYKLYYLIKLEQNA</sequence>
<dbReference type="CDD" id="cd00761">
    <property type="entry name" value="Glyco_tranf_GTA_type"/>
    <property type="match status" value="1"/>
</dbReference>
<dbReference type="EMBL" id="JACIFO010000004">
    <property type="protein sequence ID" value="MBB4118961.1"/>
    <property type="molecule type" value="Genomic_DNA"/>
</dbReference>
<dbReference type="PANTHER" id="PTHR43685">
    <property type="entry name" value="GLYCOSYLTRANSFERASE"/>
    <property type="match status" value="1"/>
</dbReference>
<comment type="caution">
    <text evidence="2">The sequence shown here is derived from an EMBL/GenBank/DDBJ whole genome shotgun (WGS) entry which is preliminary data.</text>
</comment>
<organism evidence="2 3">
    <name type="scientific">Mesonia hippocampi</name>
    <dbReference type="NCBI Taxonomy" id="1628250"/>
    <lineage>
        <taxon>Bacteria</taxon>
        <taxon>Pseudomonadati</taxon>
        <taxon>Bacteroidota</taxon>
        <taxon>Flavobacteriia</taxon>
        <taxon>Flavobacteriales</taxon>
        <taxon>Flavobacteriaceae</taxon>
        <taxon>Mesonia</taxon>
    </lineage>
</organism>
<dbReference type="AlphaFoldDB" id="A0A840EPH2"/>
<dbReference type="Proteomes" id="UP000553034">
    <property type="component" value="Unassembled WGS sequence"/>
</dbReference>
<reference evidence="2 3" key="1">
    <citation type="submission" date="2020-08" db="EMBL/GenBank/DDBJ databases">
        <title>Genomic Encyclopedia of Type Strains, Phase IV (KMG-IV): sequencing the most valuable type-strain genomes for metagenomic binning, comparative biology and taxonomic classification.</title>
        <authorList>
            <person name="Goeker M."/>
        </authorList>
    </citation>
    <scope>NUCLEOTIDE SEQUENCE [LARGE SCALE GENOMIC DNA]</scope>
    <source>
        <strain evidence="2 3">DSM 29568</strain>
    </source>
</reference>
<evidence type="ECO:0000313" key="2">
    <source>
        <dbReference type="EMBL" id="MBB4118961.1"/>
    </source>
</evidence>
<dbReference type="InterPro" id="IPR029044">
    <property type="entry name" value="Nucleotide-diphossugar_trans"/>
</dbReference>
<protein>
    <recommendedName>
        <fullName evidence="1">Glycosyltransferase 2-like domain-containing protein</fullName>
    </recommendedName>
</protein>
<keyword evidence="3" id="KW-1185">Reference proteome</keyword>
<proteinExistence type="predicted"/>
<dbReference type="Pfam" id="PF00535">
    <property type="entry name" value="Glycos_transf_2"/>
    <property type="match status" value="1"/>
</dbReference>